<sequence>MHEGPASVTPGSDVSAEGAARSGRPRVAITYCTQCNWLLRSAWMAQELLSTFRDDLGEVALIPATGGAFRIELGEALLWERVRDGGFPDVKALKQRVRDHLDPERDLGHIDRS</sequence>
<keyword evidence="1" id="KW-0676">Redox-active center</keyword>
<dbReference type="AlphaFoldDB" id="A0A6B9FJP6"/>
<gene>
    <name evidence="3" type="ORF">MMSR116_13540</name>
</gene>
<evidence type="ECO:0000256" key="2">
    <source>
        <dbReference type="SAM" id="MobiDB-lite"/>
    </source>
</evidence>
<reference evidence="3 4" key="2">
    <citation type="journal article" date="2013" name="Genome Announc.">
        <title>Draft Genome Sequence of Methylobacterium mesophilicum Strain SR1.6/6, Isolated from Citrus sinensis.</title>
        <authorList>
            <person name="Marinho Almeida D."/>
            <person name="Dini-Andreote F."/>
            <person name="Camargo Neves A.A."/>
            <person name="Juca Ramos R.T."/>
            <person name="Andreote F.D."/>
            <person name="Carneiro A.R."/>
            <person name="Oliveira de Souza Lima A."/>
            <person name="Caracciolo Gomes de Sa P.H."/>
            <person name="Ribeiro Barbosa M.S."/>
            <person name="Araujo W.L."/>
            <person name="Silva A."/>
        </authorList>
    </citation>
    <scope>NUCLEOTIDE SEQUENCE [LARGE SCALE GENOMIC DNA]</scope>
    <source>
        <strain evidence="3 4">SR1.6/6</strain>
    </source>
</reference>
<evidence type="ECO:0000256" key="1">
    <source>
        <dbReference type="ARBA" id="ARBA00023284"/>
    </source>
</evidence>
<protein>
    <submittedName>
        <fullName evidence="3">SelT/SelW/SelH family protein</fullName>
    </submittedName>
</protein>
<accession>A0A6B9FJP6</accession>
<evidence type="ECO:0000313" key="3">
    <source>
        <dbReference type="EMBL" id="QGY02790.1"/>
    </source>
</evidence>
<dbReference type="NCBIfam" id="TIGR02174">
    <property type="entry name" value="CXXU_selWTH"/>
    <property type="match status" value="1"/>
</dbReference>
<name>A0A6B9FJP6_9HYPH</name>
<evidence type="ECO:0000313" key="4">
    <source>
        <dbReference type="Proteomes" id="UP000012488"/>
    </source>
</evidence>
<dbReference type="KEGG" id="mmes:MMSR116_13540"/>
<dbReference type="SUPFAM" id="SSF52833">
    <property type="entry name" value="Thioredoxin-like"/>
    <property type="match status" value="1"/>
</dbReference>
<reference evidence="3 4" key="1">
    <citation type="journal article" date="2012" name="Genet. Mol. Biol.">
        <title>Analysis of 16S rRNA and mxaF genes revealing insights into Methylobacterium niche-specific plant association.</title>
        <authorList>
            <person name="Dourado M.N."/>
            <person name="Andreote F.D."/>
            <person name="Dini-Andreote F."/>
            <person name="Conti R."/>
            <person name="Araujo J.M."/>
            <person name="Araujo W.L."/>
        </authorList>
    </citation>
    <scope>NUCLEOTIDE SEQUENCE [LARGE SCALE GENOMIC DNA]</scope>
    <source>
        <strain evidence="3 4">SR1.6/6</strain>
    </source>
</reference>
<proteinExistence type="predicted"/>
<organism evidence="3 4">
    <name type="scientific">Methylobacterium mesophilicum SR1.6/6</name>
    <dbReference type="NCBI Taxonomy" id="908290"/>
    <lineage>
        <taxon>Bacteria</taxon>
        <taxon>Pseudomonadati</taxon>
        <taxon>Pseudomonadota</taxon>
        <taxon>Alphaproteobacteria</taxon>
        <taxon>Hyphomicrobiales</taxon>
        <taxon>Methylobacteriaceae</taxon>
        <taxon>Methylobacterium</taxon>
    </lineage>
</organism>
<dbReference type="InterPro" id="IPR036249">
    <property type="entry name" value="Thioredoxin-like_sf"/>
</dbReference>
<dbReference type="InterPro" id="IPR011893">
    <property type="entry name" value="Selenoprotein_Rdx-typ"/>
</dbReference>
<dbReference type="EMBL" id="CP043538">
    <property type="protein sequence ID" value="QGY02790.1"/>
    <property type="molecule type" value="Genomic_DNA"/>
</dbReference>
<dbReference type="Pfam" id="PF10262">
    <property type="entry name" value="Rdx"/>
    <property type="match status" value="1"/>
</dbReference>
<dbReference type="OrthoDB" id="9811366at2"/>
<dbReference type="PANTHER" id="PTHR36417">
    <property type="entry name" value="SELENOPROTEIN DOMAIN PROTEIN (AFU_ORTHOLOGUE AFUA_1G05220)"/>
    <property type="match status" value="1"/>
</dbReference>
<dbReference type="Gene3D" id="3.40.30.10">
    <property type="entry name" value="Glutaredoxin"/>
    <property type="match status" value="1"/>
</dbReference>
<dbReference type="RefSeq" id="WP_051072121.1">
    <property type="nucleotide sequence ID" value="NZ_CP043538.1"/>
</dbReference>
<dbReference type="PANTHER" id="PTHR36417:SF2">
    <property type="entry name" value="SELENOPROTEIN DOMAIN PROTEIN (AFU_ORTHOLOGUE AFUA_1G05220)"/>
    <property type="match status" value="1"/>
</dbReference>
<feature type="region of interest" description="Disordered" evidence="2">
    <location>
        <begin position="1"/>
        <end position="22"/>
    </location>
</feature>
<dbReference type="Proteomes" id="UP000012488">
    <property type="component" value="Chromosome"/>
</dbReference>